<accession>A0A560G1W2</accession>
<dbReference type="EMBL" id="VITO01000006">
    <property type="protein sequence ID" value="TWB27700.1"/>
    <property type="molecule type" value="Genomic_DNA"/>
</dbReference>
<dbReference type="AlphaFoldDB" id="A0A560G1W2"/>
<proteinExistence type="predicted"/>
<dbReference type="Proteomes" id="UP000316545">
    <property type="component" value="Unassembled WGS sequence"/>
</dbReference>
<sequence>MARDISERDVWLAANVLVKQHGGDAPIFAATRADEWLAAGDMDQYLLSKRILHAVDQLLLAKVPEGCQVM</sequence>
<reference evidence="1 2" key="1">
    <citation type="submission" date="2019-06" db="EMBL/GenBank/DDBJ databases">
        <title>Genomic Encyclopedia of Type Strains, Phase IV (KMG-V): Genome sequencing to study the core and pangenomes of soil and plant-associated prokaryotes.</title>
        <authorList>
            <person name="Whitman W."/>
        </authorList>
    </citation>
    <scope>NUCLEOTIDE SEQUENCE [LARGE SCALE GENOMIC DNA]</scope>
    <source>
        <strain evidence="1 2">BR 11865</strain>
    </source>
</reference>
<dbReference type="RefSeq" id="WP_145616808.1">
    <property type="nucleotide sequence ID" value="NZ_VITO01000006.1"/>
</dbReference>
<keyword evidence="2" id="KW-1185">Reference proteome</keyword>
<evidence type="ECO:0000313" key="1">
    <source>
        <dbReference type="EMBL" id="TWB27700.1"/>
    </source>
</evidence>
<name>A0A560G1W2_9PROT</name>
<comment type="caution">
    <text evidence="1">The sequence shown here is derived from an EMBL/GenBank/DDBJ whole genome shotgun (WGS) entry which is preliminary data.</text>
</comment>
<protein>
    <submittedName>
        <fullName evidence="1">Uncharacterized protein</fullName>
    </submittedName>
</protein>
<evidence type="ECO:0000313" key="2">
    <source>
        <dbReference type="Proteomes" id="UP000316545"/>
    </source>
</evidence>
<gene>
    <name evidence="1" type="ORF">FBZ88_106163</name>
</gene>
<organism evidence="1 2">
    <name type="scientific">Nitrospirillum amazonense</name>
    <dbReference type="NCBI Taxonomy" id="28077"/>
    <lineage>
        <taxon>Bacteria</taxon>
        <taxon>Pseudomonadati</taxon>
        <taxon>Pseudomonadota</taxon>
        <taxon>Alphaproteobacteria</taxon>
        <taxon>Rhodospirillales</taxon>
        <taxon>Azospirillaceae</taxon>
        <taxon>Nitrospirillum</taxon>
    </lineage>
</organism>